<dbReference type="Pfam" id="PF08955">
    <property type="entry name" value="BofC_C"/>
    <property type="match status" value="1"/>
</dbReference>
<evidence type="ECO:0000313" key="6">
    <source>
        <dbReference type="Proteomes" id="UP000323393"/>
    </source>
</evidence>
<dbReference type="InterPro" id="IPR015071">
    <property type="entry name" value="BOFC_N"/>
</dbReference>
<keyword evidence="5" id="KW-1185">Reference proteome</keyword>
<evidence type="ECO:0000259" key="2">
    <source>
        <dbReference type="Pfam" id="PF08977"/>
    </source>
</evidence>
<sequence length="188" mass="21525">MKPIILKKWILLVVVFVAATGLLYTFATYEGAADENEYVDEEVLEDAFEVNGPLTLKVVLERIYLDGEVSEEIVDQTVWAMEDFWAQYEDWQVIDLDGEQVVFQQYIDDISPLLKSNGYFGISEEGILTIYEGKPTEASKIIQSFFQIDVGKLESHQHEQLKGGIKVGTKDEYVHVLETFKPYTTKKQ</sequence>
<dbReference type="RefSeq" id="WP_088018979.1">
    <property type="nucleotide sequence ID" value="NZ_CP020880.1"/>
</dbReference>
<feature type="domain" description="Bypass-of-forespore C N-terminal" evidence="2">
    <location>
        <begin position="57"/>
        <end position="105"/>
    </location>
</feature>
<dbReference type="KEGG" id="bhk:B4U37_15870"/>
<proteinExistence type="predicted"/>
<dbReference type="InterPro" id="IPR015050">
    <property type="entry name" value="BofC_C"/>
</dbReference>
<dbReference type="GeneID" id="96739893"/>
<reference evidence="4 6" key="2">
    <citation type="submission" date="2019-08" db="EMBL/GenBank/DDBJ databases">
        <title>Bacillus genomes from the desert of Cuatro Cienegas, Coahuila.</title>
        <authorList>
            <person name="Olmedo-Alvarez G."/>
        </authorList>
    </citation>
    <scope>NUCLEOTIDE SEQUENCE [LARGE SCALE GENOMIC DNA]</scope>
    <source>
        <strain evidence="4 6">CH88_3T</strain>
    </source>
</reference>
<evidence type="ECO:0000313" key="3">
    <source>
        <dbReference type="EMBL" id="ART77436.1"/>
    </source>
</evidence>
<reference evidence="3 5" key="1">
    <citation type="submission" date="2017-04" db="EMBL/GenBank/DDBJ databases">
        <title>Complete Genome Sequence of the Bacillus horikoshii 20a strain from Cuatro Cienegas, Coahuila, Mexico.</title>
        <authorList>
            <person name="Zarza E."/>
            <person name="Alcaraz L.D."/>
            <person name="Aguilar-Salinas B."/>
            <person name="Islas A."/>
            <person name="Olmedo-Alvarez G."/>
        </authorList>
    </citation>
    <scope>NUCLEOTIDE SEQUENCE [LARGE SCALE GENOMIC DNA]</scope>
    <source>
        <strain evidence="3 5">20a</strain>
    </source>
</reference>
<accession>A0A1Y0CR67</accession>
<evidence type="ECO:0000259" key="1">
    <source>
        <dbReference type="Pfam" id="PF08955"/>
    </source>
</evidence>
<feature type="domain" description="Bypass of forespore C C-terminal" evidence="1">
    <location>
        <begin position="108"/>
        <end position="181"/>
    </location>
</feature>
<dbReference type="Gene3D" id="3.10.20.420">
    <property type="entry name" value="Bypass-of-forespore C, N-terminal domain"/>
    <property type="match status" value="1"/>
</dbReference>
<dbReference type="AlphaFoldDB" id="A0A1Y0CR67"/>
<dbReference type="InterPro" id="IPR038117">
    <property type="entry name" value="BofC_C_sf"/>
</dbReference>
<protein>
    <submittedName>
        <fullName evidence="4">Regulator</fullName>
    </submittedName>
</protein>
<dbReference type="EMBL" id="VTEU01000003">
    <property type="protein sequence ID" value="TYS59118.1"/>
    <property type="molecule type" value="Genomic_DNA"/>
</dbReference>
<dbReference type="InterPro" id="IPR038118">
    <property type="entry name" value="BOFC_N_sf"/>
</dbReference>
<dbReference type="Pfam" id="PF08977">
    <property type="entry name" value="BOFC_N"/>
    <property type="match status" value="1"/>
</dbReference>
<evidence type="ECO:0000313" key="5">
    <source>
        <dbReference type="Proteomes" id="UP000195573"/>
    </source>
</evidence>
<organism evidence="4 6">
    <name type="scientific">Sutcliffiella horikoshii</name>
    <dbReference type="NCBI Taxonomy" id="79883"/>
    <lineage>
        <taxon>Bacteria</taxon>
        <taxon>Bacillati</taxon>
        <taxon>Bacillota</taxon>
        <taxon>Bacilli</taxon>
        <taxon>Bacillales</taxon>
        <taxon>Bacillaceae</taxon>
        <taxon>Sutcliffiella</taxon>
    </lineage>
</organism>
<dbReference type="Proteomes" id="UP000323393">
    <property type="component" value="Unassembled WGS sequence"/>
</dbReference>
<evidence type="ECO:0000313" key="4">
    <source>
        <dbReference type="EMBL" id="TYS59118.1"/>
    </source>
</evidence>
<dbReference type="EMBL" id="CP020880">
    <property type="protein sequence ID" value="ART77436.1"/>
    <property type="molecule type" value="Genomic_DNA"/>
</dbReference>
<gene>
    <name evidence="3" type="ORF">B4U37_15870</name>
    <name evidence="4" type="ORF">FZC74_10275</name>
</gene>
<dbReference type="Gene3D" id="3.30.70.1740">
    <property type="entry name" value="Bypass-of-forespore C, C-terminal domain"/>
    <property type="match status" value="1"/>
</dbReference>
<name>A0A1Y0CR67_9BACI</name>
<dbReference type="Proteomes" id="UP000195573">
    <property type="component" value="Chromosome"/>
</dbReference>